<dbReference type="GO" id="GO:0004565">
    <property type="term" value="F:beta-galactosidase activity"/>
    <property type="evidence" value="ECO:0007669"/>
    <property type="project" value="UniProtKB-EC"/>
</dbReference>
<dbReference type="Proteomes" id="UP001223712">
    <property type="component" value="Unassembled WGS sequence"/>
</dbReference>
<evidence type="ECO:0000313" key="4">
    <source>
        <dbReference type="EMBL" id="MDN3699905.1"/>
    </source>
</evidence>
<proteinExistence type="predicted"/>
<dbReference type="RefSeq" id="WP_290334653.1">
    <property type="nucleotide sequence ID" value="NZ_JAUFQY010000001.1"/>
</dbReference>
<protein>
    <submittedName>
        <fullName evidence="4">Beta-galactosidase</fullName>
        <ecNumber evidence="4">3.2.1.23</ecNumber>
    </submittedName>
</protein>
<reference evidence="5" key="1">
    <citation type="journal article" date="2019" name="Int. J. Syst. Evol. Microbiol.">
        <title>The Global Catalogue of Microorganisms (GCM) 10K type strain sequencing project: providing services to taxonomists for standard genome sequencing and annotation.</title>
        <authorList>
            <consortium name="The Broad Institute Genomics Platform"/>
            <consortium name="The Broad Institute Genome Sequencing Center for Infectious Disease"/>
            <person name="Wu L."/>
            <person name="Ma J."/>
        </authorList>
    </citation>
    <scope>NUCLEOTIDE SEQUENCE [LARGE SCALE GENOMIC DNA]</scope>
    <source>
        <strain evidence="5">CECT 7226</strain>
    </source>
</reference>
<dbReference type="Gene3D" id="3.20.20.80">
    <property type="entry name" value="Glycosidases"/>
    <property type="match status" value="1"/>
</dbReference>
<dbReference type="SUPFAM" id="SSF51445">
    <property type="entry name" value="(Trans)glycosidases"/>
    <property type="match status" value="1"/>
</dbReference>
<sequence>METFHDGWGTDLTLEQYPASGIGYYRYYWSELEPSEGEYNFALIDRLLENNTKQSRRVALRFMALDEPSSGTKIPQWLIDKGIAGQWVENGKTFVADLDDPTYLSYVEKLLRAFGQRYDDDLRLAQIDIGMVGSWGSGITVTFLISSLCTVDIQISS</sequence>
<keyword evidence="1 4" id="KW-0378">Hydrolase</keyword>
<accession>A0ABT8CFK2</accession>
<feature type="domain" description="Glycoside hydrolase family 42 N-terminal" evidence="3">
    <location>
        <begin position="28"/>
        <end position="127"/>
    </location>
</feature>
<dbReference type="InterPro" id="IPR013529">
    <property type="entry name" value="Glyco_hydro_42_N"/>
</dbReference>
<dbReference type="EMBL" id="JAUFQY010000001">
    <property type="protein sequence ID" value="MDN3699905.1"/>
    <property type="molecule type" value="Genomic_DNA"/>
</dbReference>
<keyword evidence="2 4" id="KW-0326">Glycosidase</keyword>
<evidence type="ECO:0000259" key="3">
    <source>
        <dbReference type="Pfam" id="PF02449"/>
    </source>
</evidence>
<dbReference type="InterPro" id="IPR017853">
    <property type="entry name" value="GH"/>
</dbReference>
<comment type="caution">
    <text evidence="4">The sequence shown here is derived from an EMBL/GenBank/DDBJ whole genome shotgun (WGS) entry which is preliminary data.</text>
</comment>
<evidence type="ECO:0000313" key="5">
    <source>
        <dbReference type="Proteomes" id="UP001223712"/>
    </source>
</evidence>
<dbReference type="EC" id="3.2.1.23" evidence="4"/>
<dbReference type="Pfam" id="PF02449">
    <property type="entry name" value="Glyco_hydro_42"/>
    <property type="match status" value="1"/>
</dbReference>
<evidence type="ECO:0000256" key="1">
    <source>
        <dbReference type="ARBA" id="ARBA00022801"/>
    </source>
</evidence>
<name>A0ABT8CFK2_9VIBR</name>
<evidence type="ECO:0000256" key="2">
    <source>
        <dbReference type="ARBA" id="ARBA00023295"/>
    </source>
</evidence>
<keyword evidence="5" id="KW-1185">Reference proteome</keyword>
<gene>
    <name evidence="4" type="ORF">QWY96_01360</name>
</gene>
<organism evidence="4 5">
    <name type="scientific">Vibrio artabrorum</name>
    <dbReference type="NCBI Taxonomy" id="446374"/>
    <lineage>
        <taxon>Bacteria</taxon>
        <taxon>Pseudomonadati</taxon>
        <taxon>Pseudomonadota</taxon>
        <taxon>Gammaproteobacteria</taxon>
        <taxon>Vibrionales</taxon>
        <taxon>Vibrionaceae</taxon>
        <taxon>Vibrio</taxon>
    </lineage>
</organism>